<dbReference type="Gene3D" id="3.90.79.10">
    <property type="entry name" value="Nucleoside Triphosphate Pyrophosphohydrolase"/>
    <property type="match status" value="1"/>
</dbReference>
<dbReference type="PANTHER" id="PTHR43736">
    <property type="entry name" value="ADP-RIBOSE PYROPHOSPHATASE"/>
    <property type="match status" value="1"/>
</dbReference>
<dbReference type="SUPFAM" id="SSF55811">
    <property type="entry name" value="Nudix"/>
    <property type="match status" value="1"/>
</dbReference>
<dbReference type="PROSITE" id="PS51462">
    <property type="entry name" value="NUDIX"/>
    <property type="match status" value="1"/>
</dbReference>
<dbReference type="Pfam" id="PF00293">
    <property type="entry name" value="NUDIX"/>
    <property type="match status" value="1"/>
</dbReference>
<evidence type="ECO:0000313" key="2">
    <source>
        <dbReference type="EMBL" id="MFC6953851.1"/>
    </source>
</evidence>
<organism evidence="2 3">
    <name type="scientific">Halorubellus litoreus</name>
    <dbReference type="NCBI Taxonomy" id="755308"/>
    <lineage>
        <taxon>Archaea</taxon>
        <taxon>Methanobacteriati</taxon>
        <taxon>Methanobacteriota</taxon>
        <taxon>Stenosarchaea group</taxon>
        <taxon>Halobacteria</taxon>
        <taxon>Halobacteriales</taxon>
        <taxon>Halorubellaceae</taxon>
        <taxon>Halorubellus</taxon>
    </lineage>
</organism>
<dbReference type="InterPro" id="IPR015797">
    <property type="entry name" value="NUDIX_hydrolase-like_dom_sf"/>
</dbReference>
<name>A0ABD5VLW6_9EURY</name>
<protein>
    <submittedName>
        <fullName evidence="2">NUDIX hydrolase</fullName>
        <ecNumber evidence="2">3.6.-.-</ecNumber>
    </submittedName>
</protein>
<dbReference type="GO" id="GO:0016787">
    <property type="term" value="F:hydrolase activity"/>
    <property type="evidence" value="ECO:0007669"/>
    <property type="project" value="UniProtKB-KW"/>
</dbReference>
<dbReference type="AlphaFoldDB" id="A0ABD5VLW6"/>
<dbReference type="CDD" id="cd02883">
    <property type="entry name" value="NUDIX_Hydrolase"/>
    <property type="match status" value="1"/>
</dbReference>
<dbReference type="InterPro" id="IPR000086">
    <property type="entry name" value="NUDIX_hydrolase_dom"/>
</dbReference>
<sequence length="185" mass="20330">MEDYDEFRIYSVAVDPEYCPQCGSEVGSREFDGGPMDWCGDCEMVFARTPVSAVHVVVRDDDHVLLLDEPIPQHDGVLSLPGGHAHHDEGPREAVLRELQEETALAATSDALSLVTVYHAETDAVAFHFATYALDYADATGTLAPEADGFEIRRELVDDVIDGVVPIRDSDRERVAAAFDRENPV</sequence>
<gene>
    <name evidence="2" type="ORF">ACFQGB_13345</name>
</gene>
<evidence type="ECO:0000259" key="1">
    <source>
        <dbReference type="PROSITE" id="PS51462"/>
    </source>
</evidence>
<dbReference type="EC" id="3.6.-.-" evidence="2"/>
<dbReference type="Proteomes" id="UP001596395">
    <property type="component" value="Unassembled WGS sequence"/>
</dbReference>
<accession>A0ABD5VLW6</accession>
<feature type="domain" description="Nudix hydrolase" evidence="1">
    <location>
        <begin position="47"/>
        <end position="180"/>
    </location>
</feature>
<keyword evidence="2" id="KW-0378">Hydrolase</keyword>
<proteinExistence type="predicted"/>
<reference evidence="2 3" key="1">
    <citation type="journal article" date="2019" name="Int. J. Syst. Evol. Microbiol.">
        <title>The Global Catalogue of Microorganisms (GCM) 10K type strain sequencing project: providing services to taxonomists for standard genome sequencing and annotation.</title>
        <authorList>
            <consortium name="The Broad Institute Genomics Platform"/>
            <consortium name="The Broad Institute Genome Sequencing Center for Infectious Disease"/>
            <person name="Wu L."/>
            <person name="Ma J."/>
        </authorList>
    </citation>
    <scope>NUCLEOTIDE SEQUENCE [LARGE SCALE GENOMIC DNA]</scope>
    <source>
        <strain evidence="2 3">GX26</strain>
    </source>
</reference>
<evidence type="ECO:0000313" key="3">
    <source>
        <dbReference type="Proteomes" id="UP001596395"/>
    </source>
</evidence>
<dbReference type="PANTHER" id="PTHR43736:SF1">
    <property type="entry name" value="DIHYDRONEOPTERIN TRIPHOSPHATE DIPHOSPHATASE"/>
    <property type="match status" value="1"/>
</dbReference>
<dbReference type="RefSeq" id="WP_336350802.1">
    <property type="nucleotide sequence ID" value="NZ_JAZAQL010000002.1"/>
</dbReference>
<keyword evidence="3" id="KW-1185">Reference proteome</keyword>
<comment type="caution">
    <text evidence="2">The sequence shown here is derived from an EMBL/GenBank/DDBJ whole genome shotgun (WGS) entry which is preliminary data.</text>
</comment>
<dbReference type="EMBL" id="JBHSXN010000002">
    <property type="protein sequence ID" value="MFC6953851.1"/>
    <property type="molecule type" value="Genomic_DNA"/>
</dbReference>